<feature type="domain" description="Response regulatory" evidence="3">
    <location>
        <begin position="7"/>
        <end position="123"/>
    </location>
</feature>
<dbReference type="PANTHER" id="PTHR44591:SF3">
    <property type="entry name" value="RESPONSE REGULATORY DOMAIN-CONTAINING PROTEIN"/>
    <property type="match status" value="1"/>
</dbReference>
<dbReference type="InterPro" id="IPR001789">
    <property type="entry name" value="Sig_transdc_resp-reg_receiver"/>
</dbReference>
<dbReference type="OrthoDB" id="9800897at2"/>
<reference evidence="4 5" key="1">
    <citation type="journal article" date="2011" name="Front. Microbiol.">
        <title>Genomic signatures of strain selection and enhancement in Bacillus atrophaeus var. globigii, a historical biowarfare simulant.</title>
        <authorList>
            <person name="Gibbons H.S."/>
            <person name="Broomall S.M."/>
            <person name="McNew L.A."/>
            <person name="Daligault H."/>
            <person name="Chapman C."/>
            <person name="Bruce D."/>
            <person name="Karavis M."/>
            <person name="Krepps M."/>
            <person name="McGregor P.A."/>
            <person name="Hong C."/>
            <person name="Park K.H."/>
            <person name="Akmal A."/>
            <person name="Feldman A."/>
            <person name="Lin J.S."/>
            <person name="Chang W.E."/>
            <person name="Higgs B.W."/>
            <person name="Demirev P."/>
            <person name="Lindquist J."/>
            <person name="Liem A."/>
            <person name="Fochler E."/>
            <person name="Read T.D."/>
            <person name="Tapia R."/>
            <person name="Johnson S."/>
            <person name="Bishop-Lilly K.A."/>
            <person name="Detter C."/>
            <person name="Han C."/>
            <person name="Sozhamannan S."/>
            <person name="Rosenzweig C.N."/>
            <person name="Skowronski E.W."/>
        </authorList>
    </citation>
    <scope>NUCLEOTIDE SEQUENCE [LARGE SCALE GENOMIC DNA]</scope>
    <source>
        <strain evidence="4 5">CC-PW-9</strain>
    </source>
</reference>
<dbReference type="SUPFAM" id="SSF52172">
    <property type="entry name" value="CheY-like"/>
    <property type="match status" value="1"/>
</dbReference>
<keyword evidence="5" id="KW-1185">Reference proteome</keyword>
<dbReference type="Proteomes" id="UP000287996">
    <property type="component" value="Unassembled WGS sequence"/>
</dbReference>
<dbReference type="GO" id="GO:0000160">
    <property type="term" value="P:phosphorelay signal transduction system"/>
    <property type="evidence" value="ECO:0007669"/>
    <property type="project" value="InterPro"/>
</dbReference>
<dbReference type="SMART" id="SM00448">
    <property type="entry name" value="REC"/>
    <property type="match status" value="1"/>
</dbReference>
<dbReference type="PANTHER" id="PTHR44591">
    <property type="entry name" value="STRESS RESPONSE REGULATOR PROTEIN 1"/>
    <property type="match status" value="1"/>
</dbReference>
<accession>A0A432ZLT0</accession>
<comment type="caution">
    <text evidence="4">The sequence shown here is derived from an EMBL/GenBank/DDBJ whole genome shotgun (WGS) entry which is preliminary data.</text>
</comment>
<proteinExistence type="predicted"/>
<dbReference type="RefSeq" id="WP_126842444.1">
    <property type="nucleotide sequence ID" value="NZ_PIQH01000009.1"/>
</dbReference>
<name>A0A432ZLT0_9GAMM</name>
<dbReference type="CDD" id="cd17546">
    <property type="entry name" value="REC_hyHK_CKI1_RcsC-like"/>
    <property type="match status" value="1"/>
</dbReference>
<evidence type="ECO:0000256" key="1">
    <source>
        <dbReference type="ARBA" id="ARBA00022553"/>
    </source>
</evidence>
<dbReference type="AlphaFoldDB" id="A0A432ZLT0"/>
<feature type="modified residue" description="4-aspartylphosphate" evidence="2">
    <location>
        <position position="56"/>
    </location>
</feature>
<dbReference type="EMBL" id="PIQH01000009">
    <property type="protein sequence ID" value="RUO78874.1"/>
    <property type="molecule type" value="Genomic_DNA"/>
</dbReference>
<evidence type="ECO:0000313" key="4">
    <source>
        <dbReference type="EMBL" id="RUO78874.1"/>
    </source>
</evidence>
<dbReference type="InterPro" id="IPR050595">
    <property type="entry name" value="Bact_response_regulator"/>
</dbReference>
<dbReference type="InterPro" id="IPR011006">
    <property type="entry name" value="CheY-like_superfamily"/>
</dbReference>
<organism evidence="4 5">
    <name type="scientific">Idiomarina tyrosinivorans</name>
    <dbReference type="NCBI Taxonomy" id="1445662"/>
    <lineage>
        <taxon>Bacteria</taxon>
        <taxon>Pseudomonadati</taxon>
        <taxon>Pseudomonadota</taxon>
        <taxon>Gammaproteobacteria</taxon>
        <taxon>Alteromonadales</taxon>
        <taxon>Idiomarinaceae</taxon>
        <taxon>Idiomarina</taxon>
    </lineage>
</organism>
<dbReference type="Pfam" id="PF00072">
    <property type="entry name" value="Response_reg"/>
    <property type="match status" value="1"/>
</dbReference>
<keyword evidence="1 2" id="KW-0597">Phosphoprotein</keyword>
<dbReference type="PROSITE" id="PS50110">
    <property type="entry name" value="RESPONSE_REGULATORY"/>
    <property type="match status" value="1"/>
</dbReference>
<evidence type="ECO:0000259" key="3">
    <source>
        <dbReference type="PROSITE" id="PS50110"/>
    </source>
</evidence>
<protein>
    <submittedName>
        <fullName evidence="4">Two-component system response regulator</fullName>
    </submittedName>
</protein>
<sequence>MPEQQASILVADDDLISSEVTKAMLAIYPVNVITVESGQAAIQQAIALRPQLILLDYEMPDINGADVCRELRRSDACQSTPVVAITSHHSATEMEDCRAAGMDATLHKPVNPDALDEILRRYLFNDASS</sequence>
<gene>
    <name evidence="4" type="ORF">CWI84_09980</name>
</gene>
<dbReference type="Gene3D" id="3.40.50.2300">
    <property type="match status" value="1"/>
</dbReference>
<evidence type="ECO:0000256" key="2">
    <source>
        <dbReference type="PROSITE-ProRule" id="PRU00169"/>
    </source>
</evidence>
<evidence type="ECO:0000313" key="5">
    <source>
        <dbReference type="Proteomes" id="UP000287996"/>
    </source>
</evidence>